<dbReference type="GO" id="GO:0016491">
    <property type="term" value="F:oxidoreductase activity"/>
    <property type="evidence" value="ECO:0007669"/>
    <property type="project" value="UniProtKB-KW"/>
</dbReference>
<dbReference type="GO" id="GO:0016020">
    <property type="term" value="C:membrane"/>
    <property type="evidence" value="ECO:0007669"/>
    <property type="project" value="TreeGrafter"/>
</dbReference>
<dbReference type="PATRIC" id="fig|1641875.4.peg.4457"/>
<dbReference type="STRING" id="1641875.XM53_10200"/>
<dbReference type="PANTHER" id="PTHR44196:SF1">
    <property type="entry name" value="DEHYDROGENASE_REDUCTASE SDR FAMILY MEMBER 7B"/>
    <property type="match status" value="1"/>
</dbReference>
<dbReference type="AlphaFoldDB" id="A0A0T5NU72"/>
<protein>
    <submittedName>
        <fullName evidence="3">Short-chain dehydrogenase</fullName>
    </submittedName>
</protein>
<keyword evidence="4" id="KW-1185">Reference proteome</keyword>
<sequence length="245" mass="26992">MTMGTLLLLGARSDIGLATAHRFAKAGYDIQLAARNSAALEPARADLQLRYNVSVSLHDFDVLDRQSYDRFLDALPELPDLVVCAIGLMGDQIENEKDIEAASLVVRSTYEGPALILEALANRFDRRGSGKIVGISSVAGNRGRAKNYVYGSAKAGFNAYLSGLRNRMARRGIHVMTVLPGFVNTKMTHGMDLPEKLTAEPEEVADAIYEGLRRGRNVIYVRAIWRIVMTIINAIPEPIFKKMNI</sequence>
<dbReference type="NCBIfam" id="NF005489">
    <property type="entry name" value="PRK07102.1"/>
    <property type="match status" value="1"/>
</dbReference>
<evidence type="ECO:0000313" key="4">
    <source>
        <dbReference type="Proteomes" id="UP000051295"/>
    </source>
</evidence>
<name>A0A0T5NU72_9RHOB</name>
<dbReference type="InterPro" id="IPR036291">
    <property type="entry name" value="NAD(P)-bd_dom_sf"/>
</dbReference>
<dbReference type="PANTHER" id="PTHR44196">
    <property type="entry name" value="DEHYDROGENASE/REDUCTASE SDR FAMILY MEMBER 7B"/>
    <property type="match status" value="1"/>
</dbReference>
<organism evidence="3 4">
    <name type="scientific">Roseovarius atlanticus</name>
    <dbReference type="NCBI Taxonomy" id="1641875"/>
    <lineage>
        <taxon>Bacteria</taxon>
        <taxon>Pseudomonadati</taxon>
        <taxon>Pseudomonadota</taxon>
        <taxon>Alphaproteobacteria</taxon>
        <taxon>Rhodobacterales</taxon>
        <taxon>Roseobacteraceae</taxon>
        <taxon>Roseovarius</taxon>
    </lineage>
</organism>
<dbReference type="SUPFAM" id="SSF51735">
    <property type="entry name" value="NAD(P)-binding Rossmann-fold domains"/>
    <property type="match status" value="1"/>
</dbReference>
<comment type="similarity">
    <text evidence="1">Belongs to the short-chain dehydrogenases/reductases (SDR) family.</text>
</comment>
<evidence type="ECO:0000313" key="3">
    <source>
        <dbReference type="EMBL" id="KRS12469.1"/>
    </source>
</evidence>
<dbReference type="Pfam" id="PF00106">
    <property type="entry name" value="adh_short"/>
    <property type="match status" value="1"/>
</dbReference>
<proteinExistence type="inferred from homology"/>
<dbReference type="Gene3D" id="3.40.50.720">
    <property type="entry name" value="NAD(P)-binding Rossmann-like Domain"/>
    <property type="match status" value="1"/>
</dbReference>
<dbReference type="PRINTS" id="PR00081">
    <property type="entry name" value="GDHRDH"/>
</dbReference>
<accession>A0A0T5NU72</accession>
<gene>
    <name evidence="3" type="ORF">XM53_10200</name>
</gene>
<dbReference type="InterPro" id="IPR002347">
    <property type="entry name" value="SDR_fam"/>
</dbReference>
<reference evidence="3 4" key="1">
    <citation type="submission" date="2015-04" db="EMBL/GenBank/DDBJ databases">
        <title>The draft genome sequence of Roseovarius sp.R12b.</title>
        <authorList>
            <person name="Li G."/>
            <person name="Lai Q."/>
            <person name="Shao Z."/>
            <person name="Yan P."/>
        </authorList>
    </citation>
    <scope>NUCLEOTIDE SEQUENCE [LARGE SCALE GENOMIC DNA]</scope>
    <source>
        <strain evidence="3 4">R12B</strain>
    </source>
</reference>
<dbReference type="EMBL" id="LAXJ01000009">
    <property type="protein sequence ID" value="KRS12469.1"/>
    <property type="molecule type" value="Genomic_DNA"/>
</dbReference>
<evidence type="ECO:0000256" key="2">
    <source>
        <dbReference type="ARBA" id="ARBA00023002"/>
    </source>
</evidence>
<comment type="caution">
    <text evidence="3">The sequence shown here is derived from an EMBL/GenBank/DDBJ whole genome shotgun (WGS) entry which is preliminary data.</text>
</comment>
<dbReference type="Proteomes" id="UP000051295">
    <property type="component" value="Unassembled WGS sequence"/>
</dbReference>
<dbReference type="OrthoDB" id="335726at2"/>
<evidence type="ECO:0000256" key="1">
    <source>
        <dbReference type="ARBA" id="ARBA00006484"/>
    </source>
</evidence>
<keyword evidence="2" id="KW-0560">Oxidoreductase</keyword>
<dbReference type="RefSeq" id="WP_057792955.1">
    <property type="nucleotide sequence ID" value="NZ_LAXJ01000009.1"/>
</dbReference>